<dbReference type="GO" id="GO:0000428">
    <property type="term" value="C:DNA-directed RNA polymerase complex"/>
    <property type="evidence" value="ECO:0007669"/>
    <property type="project" value="UniProtKB-KW"/>
</dbReference>
<dbReference type="Gene3D" id="3.30.1490.120">
    <property type="entry name" value="RNA polymerase Rpb7-like, N-terminal domain"/>
    <property type="match status" value="1"/>
</dbReference>
<evidence type="ECO:0000313" key="3">
    <source>
        <dbReference type="EMBL" id="QHT37577.1"/>
    </source>
</evidence>
<organism evidence="3">
    <name type="scientific">viral metagenome</name>
    <dbReference type="NCBI Taxonomy" id="1070528"/>
    <lineage>
        <taxon>unclassified sequences</taxon>
        <taxon>metagenomes</taxon>
        <taxon>organismal metagenomes</taxon>
    </lineage>
</organism>
<keyword evidence="1" id="KW-0240">DNA-directed RNA polymerase</keyword>
<reference evidence="3" key="1">
    <citation type="journal article" date="2020" name="Nature">
        <title>Giant virus diversity and host interactions through global metagenomics.</title>
        <authorList>
            <person name="Schulz F."/>
            <person name="Roux S."/>
            <person name="Paez-Espino D."/>
            <person name="Jungbluth S."/>
            <person name="Walsh D.A."/>
            <person name="Denef V.J."/>
            <person name="McMahon K.D."/>
            <person name="Konstantinidis K.T."/>
            <person name="Eloe-Fadrosh E.A."/>
            <person name="Kyrpides N.C."/>
            <person name="Woyke T."/>
        </authorList>
    </citation>
    <scope>NUCLEOTIDE SEQUENCE</scope>
    <source>
        <strain evidence="3">GVMAG-S-ERX555997-44</strain>
    </source>
</reference>
<evidence type="ECO:0000256" key="1">
    <source>
        <dbReference type="ARBA" id="ARBA00022478"/>
    </source>
</evidence>
<dbReference type="AlphaFoldDB" id="A0A6C0F6U7"/>
<accession>A0A6C0F6U7</accession>
<name>A0A6C0F6U7_9ZZZZ</name>
<keyword evidence="2" id="KW-0804">Transcription</keyword>
<evidence type="ECO:0000256" key="2">
    <source>
        <dbReference type="ARBA" id="ARBA00023163"/>
    </source>
</evidence>
<evidence type="ECO:0008006" key="4">
    <source>
        <dbReference type="Google" id="ProtNLM"/>
    </source>
</evidence>
<sequence length="177" mass="20485">MTSKKQSIYFKNILQKDVKINIVNIGTNLNSILKESLASRYEGKCLKEGYIKNNSIVIINYSSGLLETDYVVFSVSFECLICRPIEGMKIKCKVDNITKAGIRASYFNNIESPIMVFIARDHYYNNSTFTKIKENDIIIIKVIGIRYELNDNFIYIIAELLKSQKKRMNKTNKLMKK</sequence>
<protein>
    <recommendedName>
        <fullName evidence="4">S1 motif domain-containing protein</fullName>
    </recommendedName>
</protein>
<dbReference type="EMBL" id="MN738799">
    <property type="protein sequence ID" value="QHT37577.1"/>
    <property type="molecule type" value="Genomic_DNA"/>
</dbReference>
<dbReference type="InterPro" id="IPR036898">
    <property type="entry name" value="RNA_pol_Rpb7-like_N_sf"/>
</dbReference>
<proteinExistence type="predicted"/>